<evidence type="ECO:0000256" key="1">
    <source>
        <dbReference type="SAM" id="MobiDB-lite"/>
    </source>
</evidence>
<evidence type="ECO:0000313" key="2">
    <source>
        <dbReference type="EMBL" id="BAC93253.1"/>
    </source>
</evidence>
<accession>Q7MP75</accession>
<organism evidence="2 3">
    <name type="scientific">Vibrio vulnificus (strain YJ016)</name>
    <dbReference type="NCBI Taxonomy" id="196600"/>
    <lineage>
        <taxon>Bacteria</taxon>
        <taxon>Pseudomonadati</taxon>
        <taxon>Pseudomonadota</taxon>
        <taxon>Gammaproteobacteria</taxon>
        <taxon>Vibrionales</taxon>
        <taxon>Vibrionaceae</taxon>
        <taxon>Vibrio</taxon>
    </lineage>
</organism>
<dbReference type="AlphaFoldDB" id="Q7MP75"/>
<proteinExistence type="predicted"/>
<gene>
    <name evidence="2" type="ordered locus">VV0490</name>
</gene>
<feature type="region of interest" description="Disordered" evidence="1">
    <location>
        <begin position="1"/>
        <end position="43"/>
    </location>
</feature>
<dbReference type="EMBL" id="BA000037">
    <property type="protein sequence ID" value="BAC93253.1"/>
    <property type="molecule type" value="Genomic_DNA"/>
</dbReference>
<dbReference type="Proteomes" id="UP000002675">
    <property type="component" value="Chromosome I"/>
</dbReference>
<dbReference type="KEGG" id="vvy:VV0490"/>
<protein>
    <submittedName>
        <fullName evidence="2">Uncharacterized protein</fullName>
    </submittedName>
</protein>
<reference evidence="2 3" key="1">
    <citation type="journal article" date="2003" name="Genome Res.">
        <title>Comparative genome analysis of Vibrio vulnificus, a marine pathogen.</title>
        <authorList>
            <person name="Chen C.Y."/>
            <person name="Wu K.M."/>
            <person name="Chang Y.C."/>
            <person name="Chang C.H."/>
            <person name="Tsai H.C."/>
            <person name="Liao T.L."/>
            <person name="Liu Y.M."/>
            <person name="Chen H.J."/>
            <person name="Shen A.B."/>
            <person name="Li J.C."/>
            <person name="Su T.L."/>
            <person name="Shao C.P."/>
            <person name="Lee C.T."/>
            <person name="Hor L.I."/>
            <person name="Tsai S.F."/>
        </authorList>
    </citation>
    <scope>NUCLEOTIDE SEQUENCE [LARGE SCALE GENOMIC DNA]</scope>
    <source>
        <strain evidence="2 3">YJ016</strain>
    </source>
</reference>
<dbReference type="HOGENOM" id="CLU_3241403_0_0_6"/>
<feature type="compositionally biased region" description="Basic and acidic residues" evidence="1">
    <location>
        <begin position="8"/>
        <end position="22"/>
    </location>
</feature>
<evidence type="ECO:0000313" key="3">
    <source>
        <dbReference type="Proteomes" id="UP000002675"/>
    </source>
</evidence>
<name>Q7MP75_VIBVY</name>
<sequence length="43" mass="4890">MGDQEDSERDKGSGEERREHEQSALFAINKEKKSPSRKLTGID</sequence>